<dbReference type="EMBL" id="VKGC01000002">
    <property type="protein sequence ID" value="TSA86551.1"/>
    <property type="molecule type" value="Genomic_DNA"/>
</dbReference>
<dbReference type="InterPro" id="IPR030676">
    <property type="entry name" value="CitT-rel"/>
</dbReference>
<proteinExistence type="inferred from homology"/>
<evidence type="ECO:0000256" key="3">
    <source>
        <dbReference type="ARBA" id="ARBA00022692"/>
    </source>
</evidence>
<dbReference type="Proteomes" id="UP000319322">
    <property type="component" value="Unassembled WGS sequence"/>
</dbReference>
<reference evidence="7" key="2">
    <citation type="submission" date="2019-07" db="EMBL/GenBank/DDBJ databases">
        <authorList>
            <person name="Papic B."/>
        </authorList>
    </citation>
    <scope>NUCLEOTIDE SEQUENCE [LARGE SCALE GENOMIC DNA]</scope>
    <source>
        <strain evidence="7">L8b</strain>
    </source>
</reference>
<dbReference type="GO" id="GO:0022857">
    <property type="term" value="F:transmembrane transporter activity"/>
    <property type="evidence" value="ECO:0007669"/>
    <property type="project" value="InterPro"/>
</dbReference>
<evidence type="ECO:0000313" key="8">
    <source>
        <dbReference type="Proteomes" id="UP000319322"/>
    </source>
</evidence>
<reference evidence="7" key="1">
    <citation type="submission" date="2019-07" db="EMBL/GenBank/DDBJ databases">
        <title>Helicobacter labacensis sp. nov., Helicobacter mehlei sp. nov. and Helicobacter vulpis sp. nov., isolated from gastric mucosa of red fox (Vulpis vulpis).</title>
        <authorList>
            <person name="Kusar D."/>
            <person name="Gruntar I."/>
            <person name="Pate M."/>
            <person name="Zajc U."/>
            <person name="Ocepek M."/>
        </authorList>
    </citation>
    <scope>NUCLEOTIDE SEQUENCE [LARGE SCALE GENOMIC DNA]</scope>
    <source>
        <strain evidence="7">L8b</strain>
    </source>
</reference>
<feature type="transmembrane region" description="Helical" evidence="6">
    <location>
        <begin position="366"/>
        <end position="388"/>
    </location>
</feature>
<feature type="transmembrane region" description="Helical" evidence="6">
    <location>
        <begin position="277"/>
        <end position="293"/>
    </location>
</feature>
<protein>
    <submittedName>
        <fullName evidence="7">DASS family sodium-coupled anion symporter</fullName>
    </submittedName>
</protein>
<feature type="transmembrane region" description="Helical" evidence="6">
    <location>
        <begin position="418"/>
        <end position="444"/>
    </location>
</feature>
<feature type="transmembrane region" description="Helical" evidence="6">
    <location>
        <begin position="54"/>
        <end position="70"/>
    </location>
</feature>
<organism evidence="7 8">
    <name type="scientific">Helicobacter mehlei</name>
    <dbReference type="NCBI Taxonomy" id="2316080"/>
    <lineage>
        <taxon>Bacteria</taxon>
        <taxon>Pseudomonadati</taxon>
        <taxon>Campylobacterota</taxon>
        <taxon>Epsilonproteobacteria</taxon>
        <taxon>Campylobacterales</taxon>
        <taxon>Helicobacteraceae</taxon>
        <taxon>Helicobacter</taxon>
    </lineage>
</organism>
<evidence type="ECO:0000256" key="5">
    <source>
        <dbReference type="ARBA" id="ARBA00023136"/>
    </source>
</evidence>
<feature type="transmembrane region" description="Helical" evidence="6">
    <location>
        <begin position="299"/>
        <end position="318"/>
    </location>
</feature>
<dbReference type="AlphaFoldDB" id="A0A553V2T4"/>
<keyword evidence="5 6" id="KW-0472">Membrane</keyword>
<feature type="transmembrane region" description="Helical" evidence="6">
    <location>
        <begin position="31"/>
        <end position="49"/>
    </location>
</feature>
<gene>
    <name evidence="7" type="ORF">FNE76_01055</name>
</gene>
<dbReference type="PIRSF" id="PIRSF002457">
    <property type="entry name" value="DASS"/>
    <property type="match status" value="1"/>
</dbReference>
<comment type="subcellular location">
    <subcellularLocation>
        <location evidence="1">Membrane</location>
        <topology evidence="1">Multi-pass membrane protein</topology>
    </subcellularLocation>
</comment>
<dbReference type="RefSeq" id="WP_120947805.1">
    <property type="nucleotide sequence ID" value="NZ_QXQS01000002.1"/>
</dbReference>
<accession>A0A553V2T4</accession>
<dbReference type="NCBIfam" id="TIGR00785">
    <property type="entry name" value="dass"/>
    <property type="match status" value="1"/>
</dbReference>
<dbReference type="InterPro" id="IPR001898">
    <property type="entry name" value="SLC13A/DASS"/>
</dbReference>
<evidence type="ECO:0000256" key="6">
    <source>
        <dbReference type="SAM" id="Phobius"/>
    </source>
</evidence>
<keyword evidence="4 6" id="KW-1133">Transmembrane helix</keyword>
<feature type="transmembrane region" description="Helical" evidence="6">
    <location>
        <begin position="330"/>
        <end position="354"/>
    </location>
</feature>
<dbReference type="PANTHER" id="PTHR42826">
    <property type="entry name" value="DICARBOXYLATE TRANSPORTER 2.1, CHLOROPLASTIC"/>
    <property type="match status" value="1"/>
</dbReference>
<feature type="transmembrane region" description="Helical" evidence="6">
    <location>
        <begin position="182"/>
        <end position="203"/>
    </location>
</feature>
<evidence type="ECO:0000256" key="2">
    <source>
        <dbReference type="ARBA" id="ARBA00007349"/>
    </source>
</evidence>
<feature type="transmembrane region" description="Helical" evidence="6">
    <location>
        <begin position="90"/>
        <end position="108"/>
    </location>
</feature>
<dbReference type="GO" id="GO:0016020">
    <property type="term" value="C:membrane"/>
    <property type="evidence" value="ECO:0007669"/>
    <property type="project" value="UniProtKB-SubCell"/>
</dbReference>
<keyword evidence="8" id="KW-1185">Reference proteome</keyword>
<dbReference type="Pfam" id="PF00939">
    <property type="entry name" value="Na_sulph_symp"/>
    <property type="match status" value="1"/>
</dbReference>
<feature type="transmembrane region" description="Helical" evidence="6">
    <location>
        <begin position="223"/>
        <end position="246"/>
    </location>
</feature>
<feature type="transmembrane region" description="Helical" evidence="6">
    <location>
        <begin position="456"/>
        <end position="476"/>
    </location>
</feature>
<evidence type="ECO:0000256" key="4">
    <source>
        <dbReference type="ARBA" id="ARBA00022989"/>
    </source>
</evidence>
<evidence type="ECO:0000256" key="1">
    <source>
        <dbReference type="ARBA" id="ARBA00004141"/>
    </source>
</evidence>
<comment type="similarity">
    <text evidence="2">Belongs to the SLC13A/DASS transporter (TC 2.A.47) family. DIT1 subfamily.</text>
</comment>
<evidence type="ECO:0000313" key="7">
    <source>
        <dbReference type="EMBL" id="TSA86551.1"/>
    </source>
</evidence>
<keyword evidence="3 6" id="KW-0812">Transmembrane</keyword>
<sequence length="484" mass="52290">MSQILSFWRYLVPVGVGLILSFLPAPEGLSLAAWLYFSVFIGVVLGLIIEPVPASFVAVIGVALCVLLRIGPSPEHVSPSVAIDWGLKGFSNKTVWLVFIAFMLGLGYEKSGLGKRIALWLISHLGKTTLGLGYAVALADLILAPFIPSNSARSGGIIYPIVANIPPLVGSHPDKEPQKLGAYLMWVGIAITCVTSSMFFTALAPNLLAMETALKSNVPEISWLGWFLAFLPAGVVLFLLTPYLAYHLCKPTLKGSQEACAWAKEELKKMGKMHHKEILMCVLSLLTLALWIGGKAFGVQATTTALLAMVLMGVSRIISWKDIISNSAAYNIFFLFGGLITLASGLKSVGFLQYLGDLTQSFMVNLGFSSLSMVVILVIAFYLLHYFFASTTAHVSALLTLFISMGAGMAGVNVQELALFLMLGLGLMGILTPYGTGPSLVWYGSHYISGAQFWKLGLIFGLLYLIALCVLCVPWVELVAHRWL</sequence>
<feature type="transmembrane region" description="Helical" evidence="6">
    <location>
        <begin position="7"/>
        <end position="25"/>
    </location>
</feature>
<comment type="caution">
    <text evidence="7">The sequence shown here is derived from an EMBL/GenBank/DDBJ whole genome shotgun (WGS) entry which is preliminary data.</text>
</comment>
<name>A0A553V2T4_9HELI</name>
<feature type="transmembrane region" description="Helical" evidence="6">
    <location>
        <begin position="395"/>
        <end position="412"/>
    </location>
</feature>